<dbReference type="RefSeq" id="WP_358353986.1">
    <property type="nucleotide sequence ID" value="NZ_JBEZFP010000033.1"/>
</dbReference>
<feature type="domain" description="AB hydrolase-1" evidence="5">
    <location>
        <begin position="88"/>
        <end position="278"/>
    </location>
</feature>
<dbReference type="InterPro" id="IPR000073">
    <property type="entry name" value="AB_hydrolase_1"/>
</dbReference>
<reference evidence="7 8" key="1">
    <citation type="submission" date="2024-06" db="EMBL/GenBank/DDBJ databases">
        <title>The Natural Products Discovery Center: Release of the First 8490 Sequenced Strains for Exploring Actinobacteria Biosynthetic Diversity.</title>
        <authorList>
            <person name="Kalkreuter E."/>
            <person name="Kautsar S.A."/>
            <person name="Yang D."/>
            <person name="Bader C.D."/>
            <person name="Teijaro C.N."/>
            <person name="Fluegel L."/>
            <person name="Davis C.M."/>
            <person name="Simpson J.R."/>
            <person name="Lauterbach L."/>
            <person name="Steele A.D."/>
            <person name="Gui C."/>
            <person name="Meng S."/>
            <person name="Li G."/>
            <person name="Viehrig K."/>
            <person name="Ye F."/>
            <person name="Su P."/>
            <person name="Kiefer A.F."/>
            <person name="Nichols A."/>
            <person name="Cepeda A.J."/>
            <person name="Yan W."/>
            <person name="Fan B."/>
            <person name="Jiang Y."/>
            <person name="Adhikari A."/>
            <person name="Zheng C.-J."/>
            <person name="Schuster L."/>
            <person name="Cowan T.M."/>
            <person name="Smanski M.J."/>
            <person name="Chevrette M.G."/>
            <person name="De Carvalho L.P.S."/>
            <person name="Shen B."/>
        </authorList>
    </citation>
    <scope>NUCLEOTIDE SEQUENCE [LARGE SCALE GENOMIC DNA]</scope>
    <source>
        <strain evidence="7 8">NPDC048946</strain>
    </source>
</reference>
<accession>A0ABV3DGK4</accession>
<feature type="chain" id="PRO_5045454103" evidence="4">
    <location>
        <begin position="21"/>
        <end position="502"/>
    </location>
</feature>
<dbReference type="InterPro" id="IPR013595">
    <property type="entry name" value="Pept_S33_TAP-like_C"/>
</dbReference>
<evidence type="ECO:0000313" key="7">
    <source>
        <dbReference type="EMBL" id="MEU8134873.1"/>
    </source>
</evidence>
<keyword evidence="3 7" id="KW-0378">Hydrolase</keyword>
<keyword evidence="8" id="KW-1185">Reference proteome</keyword>
<evidence type="ECO:0000256" key="1">
    <source>
        <dbReference type="ARBA" id="ARBA00010088"/>
    </source>
</evidence>
<organism evidence="7 8">
    <name type="scientific">Streptodolium elevatio</name>
    <dbReference type="NCBI Taxonomy" id="3157996"/>
    <lineage>
        <taxon>Bacteria</taxon>
        <taxon>Bacillati</taxon>
        <taxon>Actinomycetota</taxon>
        <taxon>Actinomycetes</taxon>
        <taxon>Kitasatosporales</taxon>
        <taxon>Streptomycetaceae</taxon>
        <taxon>Streptodolium</taxon>
    </lineage>
</organism>
<dbReference type="GO" id="GO:0016787">
    <property type="term" value="F:hydrolase activity"/>
    <property type="evidence" value="ECO:0007669"/>
    <property type="project" value="UniProtKB-KW"/>
</dbReference>
<evidence type="ECO:0000256" key="4">
    <source>
        <dbReference type="SAM" id="SignalP"/>
    </source>
</evidence>
<name>A0ABV3DGK4_9ACTN</name>
<dbReference type="InterPro" id="IPR051601">
    <property type="entry name" value="Serine_prot/Carboxylest_S33"/>
</dbReference>
<evidence type="ECO:0000256" key="2">
    <source>
        <dbReference type="ARBA" id="ARBA00022729"/>
    </source>
</evidence>
<keyword evidence="2 4" id="KW-0732">Signal</keyword>
<dbReference type="PANTHER" id="PTHR43248:SF29">
    <property type="entry name" value="TRIPEPTIDYL AMINOPEPTIDASE"/>
    <property type="match status" value="1"/>
</dbReference>
<evidence type="ECO:0000313" key="8">
    <source>
        <dbReference type="Proteomes" id="UP001551482"/>
    </source>
</evidence>
<comment type="similarity">
    <text evidence="1">Belongs to the peptidase S33 family.</text>
</comment>
<feature type="signal peptide" evidence="4">
    <location>
        <begin position="1"/>
        <end position="20"/>
    </location>
</feature>
<evidence type="ECO:0000259" key="5">
    <source>
        <dbReference type="Pfam" id="PF00561"/>
    </source>
</evidence>
<dbReference type="EMBL" id="JBEZFP010000033">
    <property type="protein sequence ID" value="MEU8134873.1"/>
    <property type="molecule type" value="Genomic_DNA"/>
</dbReference>
<dbReference type="Proteomes" id="UP001551482">
    <property type="component" value="Unassembled WGS sequence"/>
</dbReference>
<dbReference type="Pfam" id="PF08386">
    <property type="entry name" value="Abhydrolase_4"/>
    <property type="match status" value="1"/>
</dbReference>
<feature type="domain" description="Peptidase S33 tripeptidyl aminopeptidase-like C-terminal" evidence="6">
    <location>
        <begin position="390"/>
        <end position="488"/>
    </location>
</feature>
<sequence>MVIRGLAAGVAMLGTLAALATAGPAATALPEAPPRVSPGLAWGTCPPDLSRALRCGTLDVPLDHTRPDGPTTSLGVSLAQATGSKVGTILVNPGGPGGQGMWLAAAVQRALPADLRAAYDIVGVDPRGNGHSSPIQCVDTEVFDKAPKPDPVPRSDDDKQVLLARARAYAEGCAARAGAMLPYLSTEANARDLDAVRAALGEERIGYIGWSYGTYLGAVYGHLYPQRVDRMILDSIVDPSPEGIWYGVNLGQDIAFQARWRDFTRWAARHDAALRLGATPDGVEDSLARVLAGVRAAPAGPVGPAEVYDMLSGAMYDDDGWTPLARALRAYLDADHGPITKLYEPPSADKANSTAIYTAVECADGPWPRDWAVWNRDADALHRANPILTWPNTWLNAPCQFWPVAPREPVRLTGAGLPGVLLVQAERDAATPMIGGVAMHRALPTSRLVTVTDGGNHGVFVFNPNKCVADIAHAYLRDRTLPASDRTCAAGAAPDPDTGKDR</sequence>
<evidence type="ECO:0000259" key="6">
    <source>
        <dbReference type="Pfam" id="PF08386"/>
    </source>
</evidence>
<dbReference type="PANTHER" id="PTHR43248">
    <property type="entry name" value="2-SUCCINYL-6-HYDROXY-2,4-CYCLOHEXADIENE-1-CARBOXYLATE SYNTHASE"/>
    <property type="match status" value="1"/>
</dbReference>
<gene>
    <name evidence="7" type="ORF">AB0C36_15310</name>
</gene>
<dbReference type="Pfam" id="PF00561">
    <property type="entry name" value="Abhydrolase_1"/>
    <property type="match status" value="1"/>
</dbReference>
<dbReference type="InterPro" id="IPR029058">
    <property type="entry name" value="AB_hydrolase_fold"/>
</dbReference>
<evidence type="ECO:0000256" key="3">
    <source>
        <dbReference type="ARBA" id="ARBA00022801"/>
    </source>
</evidence>
<proteinExistence type="inferred from homology"/>
<dbReference type="Gene3D" id="3.40.50.1820">
    <property type="entry name" value="alpha/beta hydrolase"/>
    <property type="match status" value="1"/>
</dbReference>
<protein>
    <submittedName>
        <fullName evidence="7">Alpha/beta hydrolase</fullName>
    </submittedName>
</protein>
<dbReference type="SUPFAM" id="SSF53474">
    <property type="entry name" value="alpha/beta-Hydrolases"/>
    <property type="match status" value="1"/>
</dbReference>
<comment type="caution">
    <text evidence="7">The sequence shown here is derived from an EMBL/GenBank/DDBJ whole genome shotgun (WGS) entry which is preliminary data.</text>
</comment>